<dbReference type="InterPro" id="IPR024317">
    <property type="entry name" value="Dynein_heavy_chain_D4_dom"/>
</dbReference>
<dbReference type="GO" id="GO:0036156">
    <property type="term" value="C:inner dynein arm"/>
    <property type="evidence" value="ECO:0007669"/>
    <property type="project" value="TreeGrafter"/>
</dbReference>
<comment type="caution">
    <text evidence="7">The sequence shown here is derived from an EMBL/GenBank/DDBJ whole genome shotgun (WGS) entry which is preliminary data.</text>
</comment>
<dbReference type="EMBL" id="JABVXQ010000006">
    <property type="protein sequence ID" value="KAF6103041.1"/>
    <property type="molecule type" value="Genomic_DNA"/>
</dbReference>
<dbReference type="PRINTS" id="PR00830">
    <property type="entry name" value="ENDOLAPTASE"/>
</dbReference>
<proteinExistence type="inferred from homology"/>
<sequence length="1868" mass="208070">MAQEKTDGWLAEAARLRATLGLHSPVLQCSTCILENFCSYLPLLTKLSSLPTQSLNLQALLRALGLGNLNVELLTLGQLLTCPLLEFADRINQIWRNENEQMHARETLQQLERVWEVRQVRLLNFILHVPYEPPALERSKRQMLRNPHRDIVAKDSGTFILSGGVLEAWMTFQQKWIFLNKVLHEMKIQFPSSDLNSRFKAMDDQYRTLMKISVADPLVLSLVVPSAKRSPDFQGQRLQQLLQAGSVELESIIMALKSVLYGLSAHFPRLFFLSDSELVALLVAPLEPCEAQIWVRRCFPHVLAVSFTVSFKYSPTEDNMDAPESRPGIQTQVKALAVLGTGGEEVKLQQPLPLHPDLPKWLASLENGLRLALVHMLQGCVAAHLALAPSLDKAFKELPQQNQLPLEQYVHHWLDLVEAFPWQCVLVAEEVVWWAEMEEALLEGRTLAMVPTHVCKLEVLVQAQRALRDGKPLPSVRQTSLLRALLVMAVMHRDIAQVLKEQKVSDLTDFHWARQLKYRLGSPHIIPQSPLQSLKTIASTKTSLSPPACWIDVLGRSFLYNYEYLGPRLGPLPSMLPERPALVLLLALDEVACGTLLGPDGMGKTAMVESLAQALGRQLVMMPCLPQIEAQSLSNYLNGALQAGAWLLLEAAQHLPHGLLSALGQRLAELHNLYAPLYQQASQSTSTIDPTQPQLLGSGFFEKQHVCMRLGYGCLLTLPALSTATPANLHLLLRPVALTLPNLQQVAELTLLGAGMRDASRIATRLSKFFSLECELASGPRPCRLPLLKQVLRDMIQALNLTKEEPSSQQRDSLAAIEETALLHSLLRSPLFNTFDGVRLHHLRELLCGIFPSARQVLAEPVTHWLRTPMLMEELQQAGLHPSPNILGSVEQLSQALDRASGILLLGPAGSGKTTCWRSLFKIQNRLAAMEDTSTDNCLPVEITHLYPSVLSPQEFLGWLEGPCWHQGIFPMLLHAASQYKTMDPESRAQGSLGIQHWIICDGASSSAAWLDPITCLLSDPPQLILPNGQKIERPPGTFLLMEVGDATGMSPTVVGHCALVWCDGEQTWQGMLSVLMAALPHEYCLQPQTVTELNHLAEVLVPATFQFLTHLGASSLLQTHGQKAVCPGVAEITSLARLLRCLLDPHLRIDKKETHKPDREKSCQPVLETLRQAIDGTVCAHSTLELQKLQSTVNFLATATVPGFCERPLCPRLFRLFTVLALANMTQDILLSRHTPVIQSWLERFPSVEREGVLARALVQASVDAWEAVGGCFMPSPLHPHYCFSLHSVSQLLGSLQLLPTRTGSRGFLDYPNHQEHLRRVSGLRGTRLTIMMAMRNMVRLWLHEAQRTFCDRLDSPRERSYCAKLLLEVAQSVFCCGPVPQSLGKGCEEEEEERVPEVESEGELAQWEDLSNSGSDTEEEEDPYGLRFITVPPSSDSGPAPSIALVKRENTERISQKIKQEEGTGASSYKLQLNKSKNWWQKTSTMDLVSPLLLPVLLLCPQEKPSDLVFSQDLTLGPNSESPNLYLERQWESLGEQLAMSAAQLKLNPHLVQCHSMAQHVARLVRVLARPRQHGLLLAGALGTGRCTAITLAASICQARLFHLPCGSEEAILQCLQEASWHAGMLGKLVALLVPRGVDLTTLHRLLALGTSGSFPDQYTEADLDNIEEHLLRENLSVKQTIRKEKLLQRFYQQVCSNLHMFILIEDDQAQKQLPSNLFLRLLQLTIASIDRYEPWDQDSLISVVQHHLKGAQGLPFGDDSLKCPDLQDSIPSVAKAMALIHLSAASYHGHLCPELPLVTPKTFLDFLDTFMLLQQQMILKMKNKAQRINNVLGNLTTLLEQHSTQTNRVFTLEQELKDSLLDISQ</sequence>
<accession>A0A834E460</accession>
<feature type="region of interest" description="Disordered" evidence="3">
    <location>
        <begin position="1387"/>
        <end position="1423"/>
    </location>
</feature>
<dbReference type="GO" id="GO:0036126">
    <property type="term" value="C:sperm flagellum"/>
    <property type="evidence" value="ECO:0007669"/>
    <property type="project" value="TreeGrafter"/>
</dbReference>
<dbReference type="FunFam" id="3.20.180.20:FF:000007">
    <property type="entry name" value="Dynein heavy chain domain 1"/>
    <property type="match status" value="1"/>
</dbReference>
<dbReference type="Gene3D" id="3.40.50.300">
    <property type="entry name" value="P-loop containing nucleotide triphosphate hydrolases"/>
    <property type="match status" value="3"/>
</dbReference>
<dbReference type="Pfam" id="PF12780">
    <property type="entry name" value="AAA_8"/>
    <property type="match status" value="1"/>
</dbReference>
<dbReference type="GO" id="GO:0005524">
    <property type="term" value="F:ATP binding"/>
    <property type="evidence" value="ECO:0007669"/>
    <property type="project" value="InterPro"/>
</dbReference>
<feature type="domain" description="Dynein heavy chain linker" evidence="4">
    <location>
        <begin position="164"/>
        <end position="378"/>
    </location>
</feature>
<gene>
    <name evidence="7" type="ORF">HJG60_003995</name>
</gene>
<dbReference type="SUPFAM" id="SSF52540">
    <property type="entry name" value="P-loop containing nucleoside triphosphate hydrolases"/>
    <property type="match status" value="2"/>
</dbReference>
<dbReference type="GO" id="GO:0051959">
    <property type="term" value="F:dynein light intermediate chain binding"/>
    <property type="evidence" value="ECO:0007669"/>
    <property type="project" value="InterPro"/>
</dbReference>
<dbReference type="InterPro" id="IPR042222">
    <property type="entry name" value="Dynein_2_N"/>
</dbReference>
<protein>
    <submittedName>
        <fullName evidence="7">Dynein heavy chain domain 1</fullName>
    </submittedName>
</protein>
<feature type="domain" description="Dynein heavy chain AAA module D4" evidence="6">
    <location>
        <begin position="1553"/>
        <end position="1814"/>
    </location>
</feature>
<dbReference type="Gene3D" id="1.20.920.30">
    <property type="match status" value="1"/>
</dbReference>
<dbReference type="FunFam" id="3.40.50.300:FF:001336">
    <property type="entry name" value="Dynein heavy chain domain-containing protein 1"/>
    <property type="match status" value="1"/>
</dbReference>
<evidence type="ECO:0000256" key="2">
    <source>
        <dbReference type="ARBA" id="ARBA00023054"/>
    </source>
</evidence>
<reference evidence="7 8" key="1">
    <citation type="journal article" date="2020" name="Nature">
        <title>Six reference-quality genomes reveal evolution of bat adaptations.</title>
        <authorList>
            <person name="Jebb D."/>
            <person name="Huang Z."/>
            <person name="Pippel M."/>
            <person name="Hughes G.M."/>
            <person name="Lavrichenko K."/>
            <person name="Devanna P."/>
            <person name="Winkler S."/>
            <person name="Jermiin L.S."/>
            <person name="Skirmuntt E.C."/>
            <person name="Katzourakis A."/>
            <person name="Burkitt-Gray L."/>
            <person name="Ray D.A."/>
            <person name="Sullivan K.A.M."/>
            <person name="Roscito J.G."/>
            <person name="Kirilenko B.M."/>
            <person name="Davalos L.M."/>
            <person name="Corthals A.P."/>
            <person name="Power M.L."/>
            <person name="Jones G."/>
            <person name="Ransome R.D."/>
            <person name="Dechmann D.K.N."/>
            <person name="Locatelli A.G."/>
            <person name="Puechmaille S.J."/>
            <person name="Fedrigo O."/>
            <person name="Jarvis E.D."/>
            <person name="Hiller M."/>
            <person name="Vernes S.C."/>
            <person name="Myers E.W."/>
            <person name="Teeling E.C."/>
        </authorList>
    </citation>
    <scope>NUCLEOTIDE SEQUENCE [LARGE SCALE GENOMIC DNA]</scope>
    <source>
        <strain evidence="7">Bat1K_MPI-CBG_1</strain>
    </source>
</reference>
<dbReference type="GO" id="GO:0030317">
    <property type="term" value="P:flagellated sperm motility"/>
    <property type="evidence" value="ECO:0007669"/>
    <property type="project" value="TreeGrafter"/>
</dbReference>
<dbReference type="GO" id="GO:0008569">
    <property type="term" value="F:minus-end-directed microtubule motor activity"/>
    <property type="evidence" value="ECO:0007669"/>
    <property type="project" value="TreeGrafter"/>
</dbReference>
<evidence type="ECO:0000256" key="1">
    <source>
        <dbReference type="ARBA" id="ARBA00008887"/>
    </source>
</evidence>
<dbReference type="FunFam" id="1.20.920.30:FF:000008">
    <property type="entry name" value="Dynein heavy chain domain 1"/>
    <property type="match status" value="1"/>
</dbReference>
<dbReference type="FunFam" id="1.20.58.1120:FF:000010">
    <property type="entry name" value="Dynein heavy chain domain 1"/>
    <property type="match status" value="1"/>
</dbReference>
<dbReference type="InterPro" id="IPR042228">
    <property type="entry name" value="Dynein_linker_3"/>
</dbReference>
<dbReference type="InterPro" id="IPR013602">
    <property type="entry name" value="Dynein_heavy_linker"/>
</dbReference>
<dbReference type="GO" id="GO:0045505">
    <property type="term" value="F:dynein intermediate chain binding"/>
    <property type="evidence" value="ECO:0007669"/>
    <property type="project" value="InterPro"/>
</dbReference>
<keyword evidence="2" id="KW-0175">Coiled coil</keyword>
<dbReference type="Pfam" id="PF08393">
    <property type="entry name" value="DHC_N2"/>
    <property type="match status" value="1"/>
</dbReference>
<dbReference type="PANTHER" id="PTHR10676:SF359">
    <property type="entry name" value="DYNEIN HEAVY CHAIN DOMAIN-CONTAINING PROTEIN 1"/>
    <property type="match status" value="1"/>
</dbReference>
<evidence type="ECO:0000256" key="3">
    <source>
        <dbReference type="SAM" id="MobiDB-lite"/>
    </source>
</evidence>
<evidence type="ECO:0000259" key="4">
    <source>
        <dbReference type="Pfam" id="PF08393"/>
    </source>
</evidence>
<evidence type="ECO:0000259" key="5">
    <source>
        <dbReference type="Pfam" id="PF12774"/>
    </source>
</evidence>
<evidence type="ECO:0000313" key="7">
    <source>
        <dbReference type="EMBL" id="KAF6103041.1"/>
    </source>
</evidence>
<dbReference type="Gene3D" id="1.20.58.1120">
    <property type="match status" value="1"/>
</dbReference>
<feature type="domain" description="Dynein heavy chain hydrolytic ATP-binding dynein motor region" evidence="5">
    <location>
        <begin position="560"/>
        <end position="914"/>
    </location>
</feature>
<organism evidence="7 8">
    <name type="scientific">Phyllostomus discolor</name>
    <name type="common">pale spear-nosed bat</name>
    <dbReference type="NCBI Taxonomy" id="89673"/>
    <lineage>
        <taxon>Eukaryota</taxon>
        <taxon>Metazoa</taxon>
        <taxon>Chordata</taxon>
        <taxon>Craniata</taxon>
        <taxon>Vertebrata</taxon>
        <taxon>Euteleostomi</taxon>
        <taxon>Mammalia</taxon>
        <taxon>Eutheria</taxon>
        <taxon>Laurasiatheria</taxon>
        <taxon>Chiroptera</taxon>
        <taxon>Yangochiroptera</taxon>
        <taxon>Phyllostomidae</taxon>
        <taxon>Phyllostominae</taxon>
        <taxon>Phyllostomus</taxon>
    </lineage>
</organism>
<evidence type="ECO:0000259" key="6">
    <source>
        <dbReference type="Pfam" id="PF12780"/>
    </source>
</evidence>
<dbReference type="Gene3D" id="3.20.180.20">
    <property type="entry name" value="Dynein heavy chain, N-terminal domain 2"/>
    <property type="match status" value="1"/>
</dbReference>
<dbReference type="Proteomes" id="UP000664940">
    <property type="component" value="Unassembled WGS sequence"/>
</dbReference>
<dbReference type="InterPro" id="IPR026983">
    <property type="entry name" value="DHC"/>
</dbReference>
<feature type="compositionally biased region" description="Acidic residues" evidence="3">
    <location>
        <begin position="1390"/>
        <end position="1404"/>
    </location>
</feature>
<name>A0A834E460_9CHIR</name>
<dbReference type="PANTHER" id="PTHR10676">
    <property type="entry name" value="DYNEIN HEAVY CHAIN FAMILY PROTEIN"/>
    <property type="match status" value="1"/>
</dbReference>
<dbReference type="FunFam" id="3.40.50.300:FF:001411">
    <property type="entry name" value="Dynein heavy chain domain 1"/>
    <property type="match status" value="1"/>
</dbReference>
<dbReference type="Gene3D" id="1.20.140.100">
    <property type="entry name" value="Dynein heavy chain, N-terminal domain 2"/>
    <property type="match status" value="1"/>
</dbReference>
<dbReference type="InterPro" id="IPR027417">
    <property type="entry name" value="P-loop_NTPase"/>
</dbReference>
<comment type="similarity">
    <text evidence="1">Belongs to the dynein heavy chain family.</text>
</comment>
<evidence type="ECO:0000313" key="8">
    <source>
        <dbReference type="Proteomes" id="UP000664940"/>
    </source>
</evidence>
<dbReference type="FunFam" id="3.40.50.300:FF:001566">
    <property type="entry name" value="Dynein heavy chain domain 1"/>
    <property type="match status" value="1"/>
</dbReference>
<dbReference type="Pfam" id="PF12774">
    <property type="entry name" value="AAA_6"/>
    <property type="match status" value="1"/>
</dbReference>
<dbReference type="InterPro" id="IPR035699">
    <property type="entry name" value="AAA_6"/>
</dbReference>